<dbReference type="EMBL" id="QRGR01000027">
    <property type="protein sequence ID" value="RDV13181.1"/>
    <property type="molecule type" value="Genomic_DNA"/>
</dbReference>
<name>A0A3D8L711_9BACT</name>
<sequence>MQTIRLRVNEKVYKHLMWFLNKFSKDELQIIEEDEEFVSIQQDLQQELTRVEEGSAEFIDLPQLDKDLESIIRKHEA</sequence>
<evidence type="ECO:0000313" key="2">
    <source>
        <dbReference type="Proteomes" id="UP000256708"/>
    </source>
</evidence>
<dbReference type="AlphaFoldDB" id="A0A3D8L711"/>
<reference evidence="2" key="1">
    <citation type="submission" date="2018-08" db="EMBL/GenBank/DDBJ databases">
        <authorList>
            <person name="Liu Z.-W."/>
            <person name="Du Z.-J."/>
        </authorList>
    </citation>
    <scope>NUCLEOTIDE SEQUENCE [LARGE SCALE GENOMIC DNA]</scope>
    <source>
        <strain evidence="2">H4X</strain>
    </source>
</reference>
<comment type="caution">
    <text evidence="1">The sequence shown here is derived from an EMBL/GenBank/DDBJ whole genome shotgun (WGS) entry which is preliminary data.</text>
</comment>
<protein>
    <submittedName>
        <fullName evidence="1">tRNA pseudouridine synthase A</fullName>
    </submittedName>
</protein>
<dbReference type="Proteomes" id="UP000256708">
    <property type="component" value="Unassembled WGS sequence"/>
</dbReference>
<keyword evidence="2" id="KW-1185">Reference proteome</keyword>
<dbReference type="RefSeq" id="WP_115567510.1">
    <property type="nucleotide sequence ID" value="NZ_QRGR01000027.1"/>
</dbReference>
<proteinExistence type="predicted"/>
<accession>A0A3D8L711</accession>
<dbReference type="OrthoDB" id="1448232at2"/>
<gene>
    <name evidence="1" type="ORF">DXT99_20770</name>
</gene>
<evidence type="ECO:0000313" key="1">
    <source>
        <dbReference type="EMBL" id="RDV13181.1"/>
    </source>
</evidence>
<organism evidence="1 2">
    <name type="scientific">Pontibacter diazotrophicus</name>
    <dbReference type="NCBI Taxonomy" id="1400979"/>
    <lineage>
        <taxon>Bacteria</taxon>
        <taxon>Pseudomonadati</taxon>
        <taxon>Bacteroidota</taxon>
        <taxon>Cytophagia</taxon>
        <taxon>Cytophagales</taxon>
        <taxon>Hymenobacteraceae</taxon>
        <taxon>Pontibacter</taxon>
    </lineage>
</organism>